<reference evidence="1 2" key="1">
    <citation type="submission" date="2023-03" db="EMBL/GenBank/DDBJ databases">
        <title>Thalassotalea loyana LMG 22536T draft genome sequence.</title>
        <authorList>
            <person name="Sawabe T."/>
        </authorList>
    </citation>
    <scope>NUCLEOTIDE SEQUENCE [LARGE SCALE GENOMIC DNA]</scope>
    <source>
        <strain evidence="1 2">LMG 22536</strain>
    </source>
</reference>
<sequence length="109" mass="12163">MNKILSLFSFGFLSCSVQCGTWVNNVKIEALYPTTAGLVFIVDAPNLSLSNCDGGRRYIIPMSHPNYDVLSSSLLLAFSMDKDTNINVDDVESPICQPTINRIYVKKRR</sequence>
<keyword evidence="2" id="KW-1185">Reference proteome</keyword>
<proteinExistence type="predicted"/>
<gene>
    <name evidence="1" type="ORF">tloyanaT_21840</name>
</gene>
<evidence type="ECO:0000313" key="2">
    <source>
        <dbReference type="Proteomes" id="UP001157134"/>
    </source>
</evidence>
<evidence type="ECO:0008006" key="3">
    <source>
        <dbReference type="Google" id="ProtNLM"/>
    </source>
</evidence>
<dbReference type="Proteomes" id="UP001157134">
    <property type="component" value="Unassembled WGS sequence"/>
</dbReference>
<dbReference type="EMBL" id="BSSV01000004">
    <property type="protein sequence ID" value="GLX85932.1"/>
    <property type="molecule type" value="Genomic_DNA"/>
</dbReference>
<dbReference type="RefSeq" id="WP_284298489.1">
    <property type="nucleotide sequence ID" value="NZ_BSSV01000004.1"/>
</dbReference>
<organism evidence="1 2">
    <name type="scientific">Thalassotalea loyana</name>
    <dbReference type="NCBI Taxonomy" id="280483"/>
    <lineage>
        <taxon>Bacteria</taxon>
        <taxon>Pseudomonadati</taxon>
        <taxon>Pseudomonadota</taxon>
        <taxon>Gammaproteobacteria</taxon>
        <taxon>Alteromonadales</taxon>
        <taxon>Colwelliaceae</taxon>
        <taxon>Thalassotalea</taxon>
    </lineage>
</organism>
<name>A0ABQ6HCU6_9GAMM</name>
<protein>
    <recommendedName>
        <fullName evidence="3">Lipoprotein</fullName>
    </recommendedName>
</protein>
<comment type="caution">
    <text evidence="1">The sequence shown here is derived from an EMBL/GenBank/DDBJ whole genome shotgun (WGS) entry which is preliminary data.</text>
</comment>
<evidence type="ECO:0000313" key="1">
    <source>
        <dbReference type="EMBL" id="GLX85932.1"/>
    </source>
</evidence>
<dbReference type="PROSITE" id="PS51257">
    <property type="entry name" value="PROKAR_LIPOPROTEIN"/>
    <property type="match status" value="1"/>
</dbReference>
<accession>A0ABQ6HCU6</accession>